<feature type="domain" description="DUF2281" evidence="1">
    <location>
        <begin position="3"/>
        <end position="62"/>
    </location>
</feature>
<sequence length="68" mass="8084">MNKLEALIRQLPPELQQEVADFVEFLLQKRARRSAKPLRQDWAGALKEYRDQYTALDLQKKALEWRGD</sequence>
<keyword evidence="3" id="KW-1185">Reference proteome</keyword>
<dbReference type="KEGG" id="ttf:THTE_3469"/>
<dbReference type="Pfam" id="PF10047">
    <property type="entry name" value="DUF2281"/>
    <property type="match status" value="1"/>
</dbReference>
<dbReference type="InterPro" id="IPR018739">
    <property type="entry name" value="DUF2281"/>
</dbReference>
<dbReference type="EMBL" id="CP018477">
    <property type="protein sequence ID" value="ASV76071.1"/>
    <property type="molecule type" value="Genomic_DNA"/>
</dbReference>
<name>A0A286RJD5_9BACT</name>
<dbReference type="Proteomes" id="UP000215086">
    <property type="component" value="Chromosome"/>
</dbReference>
<gene>
    <name evidence="2" type="ORF">THTE_3469</name>
</gene>
<evidence type="ECO:0000259" key="1">
    <source>
        <dbReference type="Pfam" id="PF10047"/>
    </source>
</evidence>
<reference evidence="2 3" key="1">
    <citation type="journal article" name="Front. Microbiol.">
        <title>Sugar Metabolism of the First Thermophilic Planctomycete Thermogutta terrifontis: Comparative Genomic and Transcriptomic Approaches.</title>
        <authorList>
            <person name="Elcheninov A.G."/>
            <person name="Menzel P."/>
            <person name="Gudbergsdottir S.R."/>
            <person name="Slesarev A.I."/>
            <person name="Kadnikov V.V."/>
            <person name="Krogh A."/>
            <person name="Bonch-Osmolovskaya E.A."/>
            <person name="Peng X."/>
            <person name="Kublanov I.V."/>
        </authorList>
    </citation>
    <scope>NUCLEOTIDE SEQUENCE [LARGE SCALE GENOMIC DNA]</scope>
    <source>
        <strain evidence="2 3">R1</strain>
    </source>
</reference>
<dbReference type="RefSeq" id="WP_095415940.1">
    <property type="nucleotide sequence ID" value="NZ_CP018477.1"/>
</dbReference>
<protein>
    <recommendedName>
        <fullName evidence="1">DUF2281 domain-containing protein</fullName>
    </recommendedName>
</protein>
<organism evidence="2 3">
    <name type="scientific">Thermogutta terrifontis</name>
    <dbReference type="NCBI Taxonomy" id="1331910"/>
    <lineage>
        <taxon>Bacteria</taxon>
        <taxon>Pseudomonadati</taxon>
        <taxon>Planctomycetota</taxon>
        <taxon>Planctomycetia</taxon>
        <taxon>Pirellulales</taxon>
        <taxon>Thermoguttaceae</taxon>
        <taxon>Thermogutta</taxon>
    </lineage>
</organism>
<accession>A0A286RJD5</accession>
<dbReference type="AlphaFoldDB" id="A0A286RJD5"/>
<evidence type="ECO:0000313" key="2">
    <source>
        <dbReference type="EMBL" id="ASV76071.1"/>
    </source>
</evidence>
<evidence type="ECO:0000313" key="3">
    <source>
        <dbReference type="Proteomes" id="UP000215086"/>
    </source>
</evidence>
<dbReference type="OrthoDB" id="9813378at2"/>
<proteinExistence type="predicted"/>